<feature type="transmembrane region" description="Helical" evidence="10">
    <location>
        <begin position="532"/>
        <end position="557"/>
    </location>
</feature>
<feature type="transmembrane region" description="Helical" evidence="10">
    <location>
        <begin position="866"/>
        <end position="883"/>
    </location>
</feature>
<evidence type="ECO:0000256" key="9">
    <source>
        <dbReference type="SAM" id="MobiDB-lite"/>
    </source>
</evidence>
<evidence type="ECO:0000256" key="1">
    <source>
        <dbReference type="ARBA" id="ARBA00004141"/>
    </source>
</evidence>
<feature type="transmembrane region" description="Helical" evidence="10">
    <location>
        <begin position="605"/>
        <end position="626"/>
    </location>
</feature>
<feature type="compositionally biased region" description="Low complexity" evidence="9">
    <location>
        <begin position="160"/>
        <end position="171"/>
    </location>
</feature>
<evidence type="ECO:0000313" key="11">
    <source>
        <dbReference type="EMBL" id="SCZ95999.1"/>
    </source>
</evidence>
<evidence type="ECO:0000256" key="2">
    <source>
        <dbReference type="ARBA" id="ARBA00008807"/>
    </source>
</evidence>
<comment type="subcellular location">
    <subcellularLocation>
        <location evidence="1">Membrane</location>
        <topology evidence="1">Multi-pass membrane protein</topology>
    </subcellularLocation>
</comment>
<feature type="transmembrane region" description="Helical" evidence="10">
    <location>
        <begin position="309"/>
        <end position="332"/>
    </location>
</feature>
<evidence type="ECO:0000313" key="12">
    <source>
        <dbReference type="Proteomes" id="UP000249723"/>
    </source>
</evidence>
<feature type="transmembrane region" description="Helical" evidence="10">
    <location>
        <begin position="798"/>
        <end position="817"/>
    </location>
</feature>
<feature type="transmembrane region" description="Helical" evidence="10">
    <location>
        <begin position="917"/>
        <end position="933"/>
    </location>
</feature>
<evidence type="ECO:0000256" key="4">
    <source>
        <dbReference type="ARBA" id="ARBA00022692"/>
    </source>
</evidence>
<name>A0A2X0NJR1_9BASI</name>
<dbReference type="Proteomes" id="UP000249723">
    <property type="component" value="Unassembled WGS sequence"/>
</dbReference>
<feature type="transmembrane region" description="Helical" evidence="10">
    <location>
        <begin position="505"/>
        <end position="526"/>
    </location>
</feature>
<reference evidence="12" key="1">
    <citation type="submission" date="2016-10" db="EMBL/GenBank/DDBJ databases">
        <authorList>
            <person name="Jeantristanb JTB J.-T."/>
            <person name="Ricardo R."/>
        </authorList>
    </citation>
    <scope>NUCLEOTIDE SEQUENCE [LARGE SCALE GENOMIC DNA]</scope>
</reference>
<keyword evidence="5" id="KW-0571">Peptide transport</keyword>
<organism evidence="11 12">
    <name type="scientific">Microbotryum saponariae</name>
    <dbReference type="NCBI Taxonomy" id="289078"/>
    <lineage>
        <taxon>Eukaryota</taxon>
        <taxon>Fungi</taxon>
        <taxon>Dikarya</taxon>
        <taxon>Basidiomycota</taxon>
        <taxon>Pucciniomycotina</taxon>
        <taxon>Microbotryomycetes</taxon>
        <taxon>Microbotryales</taxon>
        <taxon>Microbotryaceae</taxon>
        <taxon>Microbotryum</taxon>
    </lineage>
</organism>
<dbReference type="InterPro" id="IPR004648">
    <property type="entry name" value="Oligpept_transpt"/>
</dbReference>
<sequence length="1009" mass="110532">MAPRPSTSRSDRRNLDQGVGSYGHSEDDDMHSGSDDGMFSFARPSTADQPTRSIPLGVPSHPSSPPTPDTITVAPDGSARSTPPKQLNFSREHDEGLAPSDRTHGHQGPPRPSTGGVPPSAGYRLPRNDIAFDNATFCVDLGGRLRVGYQNSDSEDSLSGHHGFGSSTSTGRRCDTEASFQSESHDGSQVGLNPFGKSVNPSPWGKSDRQNFRLESIDVHPNQPHASSSYGAGSDDHLAKVVQVSTDAASDSGDIEEDSPYAEVRASVSNWDDPIIPSLTFRSWFLGLTLCILLGSANTFLAFRYPSPAITPLVTLIVAYPLGKLSAMLLPIKEWSIPRCLRLGTTISLNPGPFSQKEHAVIVMMANVGLTPPYALNYSVASEVFYKIKYSFQFDFLLVLSSCILGFGIAGLYRRFLVWPASLLWPQNLLLATLIATFHAEEDEEPDSVGIPRLRVFTYVIVGAAIWYWIPGYIFQGLSAFSFLELILPLSMMPPTDNTIVNQLFGVNTGLGMSLLTFDWAQIAFITSPLVIPWWAIANIFGCFVVTNWIVAPALYYSGVWSTYYLPISASAVFDRYGQMYNLSRIFNQHEATIDAAAYTEYSPLFLTSTYVCAVGLALALLPAALTHTGIYHGRDIWAKLRGRQTEREDIHSKLMKSYPDVPDWVYASFATAALGLAMLAIGVSVAQPVFGVARYSCAELTYYGSPQLWPTKTPVWAVLIASLLGGLVLLPAGFVYAMSATALQVNVPSELLAGYMMKGNPSANMLFKIYTITTTQVGLTFVQDLKLGHYMKVPPRVTFLVQVVAVFVTCLAQIGVKRWLVANVEDFCQRGQSALLVCPTTRTFYSASIIWGAIGPSRLFGPGKQYSPLLFCVLAGAVAPLLPWMCEKRWPRSWLAYVSLPVAMNAALSITSANGINYSSCFIVGFVFQYCLRRRHFSTWSKYVYIISAGLDSGTTFSALIIFFSLMLPKNGQLTLDWWGNNVFKNTADWAGISHRNPPPQGFGPDTW</sequence>
<feature type="compositionally biased region" description="Basic and acidic residues" evidence="9">
    <location>
        <begin position="90"/>
        <end position="104"/>
    </location>
</feature>
<evidence type="ECO:0000256" key="8">
    <source>
        <dbReference type="ARBA" id="ARBA00023136"/>
    </source>
</evidence>
<dbReference type="GO" id="GO:0016020">
    <property type="term" value="C:membrane"/>
    <property type="evidence" value="ECO:0007669"/>
    <property type="project" value="UniProtKB-SubCell"/>
</dbReference>
<feature type="transmembrane region" description="Helical" evidence="10">
    <location>
        <begin position="284"/>
        <end position="303"/>
    </location>
</feature>
<evidence type="ECO:0000256" key="7">
    <source>
        <dbReference type="ARBA" id="ARBA00022989"/>
    </source>
</evidence>
<dbReference type="PANTHER" id="PTHR22601">
    <property type="entry name" value="ISP4 LIKE PROTEIN"/>
    <property type="match status" value="1"/>
</dbReference>
<accession>A0A2X0NJR1</accession>
<proteinExistence type="inferred from homology"/>
<dbReference type="NCBIfam" id="TIGR00727">
    <property type="entry name" value="ISP4_OPT"/>
    <property type="match status" value="1"/>
</dbReference>
<dbReference type="GO" id="GO:0015031">
    <property type="term" value="P:protein transport"/>
    <property type="evidence" value="ECO:0007669"/>
    <property type="project" value="UniProtKB-KW"/>
</dbReference>
<feature type="region of interest" description="Disordered" evidence="9">
    <location>
        <begin position="151"/>
        <end position="207"/>
    </location>
</feature>
<dbReference type="GO" id="GO:0035673">
    <property type="term" value="F:oligopeptide transmembrane transporter activity"/>
    <property type="evidence" value="ECO:0007669"/>
    <property type="project" value="InterPro"/>
</dbReference>
<dbReference type="EMBL" id="FMWP01000087">
    <property type="protein sequence ID" value="SCZ95999.1"/>
    <property type="molecule type" value="Genomic_DNA"/>
</dbReference>
<gene>
    <name evidence="11" type="ORF">BZ3500_MVSOF-1268-A1-R1_CHR8-1G09936</name>
</gene>
<feature type="transmembrane region" description="Helical" evidence="10">
    <location>
        <begin position="945"/>
        <end position="969"/>
    </location>
</feature>
<feature type="transmembrane region" description="Helical" evidence="10">
    <location>
        <begin position="394"/>
        <end position="413"/>
    </location>
</feature>
<keyword evidence="6" id="KW-0653">Protein transport</keyword>
<feature type="transmembrane region" description="Helical" evidence="10">
    <location>
        <begin position="895"/>
        <end position="911"/>
    </location>
</feature>
<feature type="transmembrane region" description="Helical" evidence="10">
    <location>
        <begin position="766"/>
        <end position="786"/>
    </location>
</feature>
<feature type="transmembrane region" description="Helical" evidence="10">
    <location>
        <begin position="665"/>
        <end position="687"/>
    </location>
</feature>
<keyword evidence="12" id="KW-1185">Reference proteome</keyword>
<keyword evidence="8 10" id="KW-0472">Membrane</keyword>
<keyword evidence="3" id="KW-0813">Transport</keyword>
<keyword evidence="4 10" id="KW-0812">Transmembrane</keyword>
<feature type="transmembrane region" description="Helical" evidence="10">
    <location>
        <begin position="716"/>
        <end position="746"/>
    </location>
</feature>
<comment type="similarity">
    <text evidence="2">Belongs to the oligopeptide OPT transporter family.</text>
</comment>
<evidence type="ECO:0000256" key="3">
    <source>
        <dbReference type="ARBA" id="ARBA00022448"/>
    </source>
</evidence>
<evidence type="ECO:0000256" key="5">
    <source>
        <dbReference type="ARBA" id="ARBA00022856"/>
    </source>
</evidence>
<feature type="compositionally biased region" description="Polar residues" evidence="9">
    <location>
        <begin position="79"/>
        <end position="89"/>
    </location>
</feature>
<dbReference type="Pfam" id="PF03169">
    <property type="entry name" value="OPT"/>
    <property type="match status" value="1"/>
</dbReference>
<keyword evidence="7 10" id="KW-1133">Transmembrane helix</keyword>
<dbReference type="NCBIfam" id="TIGR00728">
    <property type="entry name" value="OPT_sfam"/>
    <property type="match status" value="2"/>
</dbReference>
<evidence type="ECO:0000256" key="6">
    <source>
        <dbReference type="ARBA" id="ARBA00022927"/>
    </source>
</evidence>
<feature type="region of interest" description="Disordered" evidence="9">
    <location>
        <begin position="1"/>
        <end position="127"/>
    </location>
</feature>
<protein>
    <submittedName>
        <fullName evidence="11">BZ3500_MvSof-1268-A1-R1_Chr8-1g09936 protein</fullName>
    </submittedName>
</protein>
<dbReference type="InterPro" id="IPR004813">
    <property type="entry name" value="OPT"/>
</dbReference>
<evidence type="ECO:0000256" key="10">
    <source>
        <dbReference type="SAM" id="Phobius"/>
    </source>
</evidence>
<dbReference type="AlphaFoldDB" id="A0A2X0NJR1"/>
<dbReference type="OrthoDB" id="9986677at2759"/>